<evidence type="ECO:0000256" key="1">
    <source>
        <dbReference type="SAM" id="SignalP"/>
    </source>
</evidence>
<keyword evidence="1" id="KW-0732">Signal</keyword>
<organism evidence="4">
    <name type="scientific">Onchocerca flexuosa</name>
    <dbReference type="NCBI Taxonomy" id="387005"/>
    <lineage>
        <taxon>Eukaryota</taxon>
        <taxon>Metazoa</taxon>
        <taxon>Ecdysozoa</taxon>
        <taxon>Nematoda</taxon>
        <taxon>Chromadorea</taxon>
        <taxon>Rhabditida</taxon>
        <taxon>Spirurina</taxon>
        <taxon>Spiruromorpha</taxon>
        <taxon>Filarioidea</taxon>
        <taxon>Onchocercidae</taxon>
        <taxon>Onchocerca</taxon>
    </lineage>
</organism>
<dbReference type="Proteomes" id="UP000267606">
    <property type="component" value="Unassembled WGS sequence"/>
</dbReference>
<proteinExistence type="predicted"/>
<protein>
    <submittedName>
        <fullName evidence="4">Sulfur globule protein CV3 domain protein</fullName>
    </submittedName>
</protein>
<dbReference type="EMBL" id="UZAJ01041307">
    <property type="protein sequence ID" value="VDP19342.1"/>
    <property type="molecule type" value="Genomic_DNA"/>
</dbReference>
<reference evidence="4" key="1">
    <citation type="submission" date="2016-06" db="UniProtKB">
        <authorList>
            <consortium name="WormBaseParasite"/>
        </authorList>
    </citation>
    <scope>IDENTIFICATION</scope>
</reference>
<evidence type="ECO:0000313" key="2">
    <source>
        <dbReference type="EMBL" id="VDP19342.1"/>
    </source>
</evidence>
<feature type="signal peptide" evidence="1">
    <location>
        <begin position="1"/>
        <end position="20"/>
    </location>
</feature>
<feature type="chain" id="PRO_5044552778" evidence="1">
    <location>
        <begin position="21"/>
        <end position="100"/>
    </location>
</feature>
<dbReference type="WBParaSite" id="OFLC_0001488001-mRNA-1">
    <property type="protein sequence ID" value="OFLC_0001488001-mRNA-1"/>
    <property type="gene ID" value="OFLC_0001488001"/>
</dbReference>
<gene>
    <name evidence="2" type="ORF">OFLC_LOCUS14870</name>
</gene>
<sequence>MISPTLILCIVLLITQGVQAWWFHPMDYHPSLPYGHPSIDGYPPRYRYPSRYRNPSRYRYPPRYRNPPRYRSPWRYPPSIYDHPPYYGPYLPYHFGGKFG</sequence>
<accession>A0A183I557</accession>
<reference evidence="2 3" key="2">
    <citation type="submission" date="2018-11" db="EMBL/GenBank/DDBJ databases">
        <authorList>
            <consortium name="Pathogen Informatics"/>
        </authorList>
    </citation>
    <scope>NUCLEOTIDE SEQUENCE [LARGE SCALE GENOMIC DNA]</scope>
</reference>
<evidence type="ECO:0000313" key="4">
    <source>
        <dbReference type="WBParaSite" id="OFLC_0001488001-mRNA-1"/>
    </source>
</evidence>
<name>A0A183I557_9BILA</name>
<evidence type="ECO:0000313" key="3">
    <source>
        <dbReference type="Proteomes" id="UP000267606"/>
    </source>
</evidence>
<keyword evidence="3" id="KW-1185">Reference proteome</keyword>
<dbReference type="AlphaFoldDB" id="A0A183I557"/>